<gene>
    <name evidence="8" type="ORF">DXN04_16825</name>
</gene>
<evidence type="ECO:0000256" key="4">
    <source>
        <dbReference type="ARBA" id="ARBA00022452"/>
    </source>
</evidence>
<reference evidence="8 9" key="1">
    <citation type="submission" date="2018-08" db="EMBL/GenBank/DDBJ databases">
        <title>Chitinophaga sp. K20C18050901, a novel bacterium isolated from forest soil.</title>
        <authorList>
            <person name="Wang C."/>
        </authorList>
    </citation>
    <scope>NUCLEOTIDE SEQUENCE [LARGE SCALE GENOMIC DNA]</scope>
    <source>
        <strain evidence="8 9">K20C18050901</strain>
    </source>
</reference>
<organism evidence="8 9">
    <name type="scientific">Chitinophaga silvisoli</name>
    <dbReference type="NCBI Taxonomy" id="2291814"/>
    <lineage>
        <taxon>Bacteria</taxon>
        <taxon>Pseudomonadati</taxon>
        <taxon>Bacteroidota</taxon>
        <taxon>Chitinophagia</taxon>
        <taxon>Chitinophagales</taxon>
        <taxon>Chitinophagaceae</taxon>
        <taxon>Chitinophaga</taxon>
    </lineage>
</organism>
<keyword evidence="5" id="KW-0812">Transmembrane</keyword>
<evidence type="ECO:0000256" key="7">
    <source>
        <dbReference type="ARBA" id="ARBA00023237"/>
    </source>
</evidence>
<dbReference type="Proteomes" id="UP000261174">
    <property type="component" value="Unassembled WGS sequence"/>
</dbReference>
<dbReference type="Gene3D" id="1.20.1600.10">
    <property type="entry name" value="Outer membrane efflux proteins (OEP)"/>
    <property type="match status" value="1"/>
</dbReference>
<dbReference type="AlphaFoldDB" id="A0A3E1P0I1"/>
<dbReference type="PANTHER" id="PTHR30026:SF20">
    <property type="entry name" value="OUTER MEMBRANE PROTEIN TOLC"/>
    <property type="match status" value="1"/>
</dbReference>
<comment type="similarity">
    <text evidence="2">Belongs to the outer membrane factor (OMF) (TC 1.B.17) family.</text>
</comment>
<dbReference type="GO" id="GO:0015562">
    <property type="term" value="F:efflux transmembrane transporter activity"/>
    <property type="evidence" value="ECO:0007669"/>
    <property type="project" value="InterPro"/>
</dbReference>
<comment type="subcellular location">
    <subcellularLocation>
        <location evidence="1">Cell outer membrane</location>
    </subcellularLocation>
</comment>
<evidence type="ECO:0000256" key="3">
    <source>
        <dbReference type="ARBA" id="ARBA00022448"/>
    </source>
</evidence>
<dbReference type="SUPFAM" id="SSF56954">
    <property type="entry name" value="Outer membrane efflux proteins (OEP)"/>
    <property type="match status" value="1"/>
</dbReference>
<keyword evidence="3" id="KW-0813">Transport</keyword>
<evidence type="ECO:0000256" key="1">
    <source>
        <dbReference type="ARBA" id="ARBA00004442"/>
    </source>
</evidence>
<keyword evidence="7" id="KW-0998">Cell outer membrane</keyword>
<dbReference type="InterPro" id="IPR003423">
    <property type="entry name" value="OMP_efflux"/>
</dbReference>
<dbReference type="PANTHER" id="PTHR30026">
    <property type="entry name" value="OUTER MEMBRANE PROTEIN TOLC"/>
    <property type="match status" value="1"/>
</dbReference>
<dbReference type="Pfam" id="PF02321">
    <property type="entry name" value="OEP"/>
    <property type="match status" value="2"/>
</dbReference>
<keyword evidence="9" id="KW-1185">Reference proteome</keyword>
<dbReference type="GO" id="GO:0015288">
    <property type="term" value="F:porin activity"/>
    <property type="evidence" value="ECO:0007669"/>
    <property type="project" value="TreeGrafter"/>
</dbReference>
<evidence type="ECO:0000256" key="2">
    <source>
        <dbReference type="ARBA" id="ARBA00007613"/>
    </source>
</evidence>
<proteinExistence type="inferred from homology"/>
<protein>
    <submittedName>
        <fullName evidence="8">TolC family protein</fullName>
    </submittedName>
</protein>
<sequence>MWQNKTISMKRFIIYLSIFFFPGLLHAQQLTLKDAVNIALNKNLGIKIAENNVKIAETNNNYGIAGGMPVVSASGSDVEQLTSLEQKYANPANNKSSNNARSNQLSASFGASVPIYNGSKVANAAKRLDLTASISNDYLKSRIAFITYNVMTKYYDIIRQESYAATLERSIEVSRQKLDIVKAQQSVGVANNADLFQAQVDLNTQLQNLQAQQLVIDQAKTDLLTVLTLKQDSVITIKDTIIVATDLQLAPILQSMEQHPDLIAAGKQVQVDQYLEKETAAYRYPSLTGNAGYNYNYTRNSDGFSLLNQNYGPYLGVGVNIPIFNGSVYKRRQEIAGINTSNDRLIRDTLGINYTGNIVKSWQAYNNNLMQLQTAKDNYELSGKLLDLVLQRFQLKQATIIDVKTAQQSFENAGYLLINVSFAAKSAEIRLKYYGNQLGQP</sequence>
<dbReference type="InterPro" id="IPR051906">
    <property type="entry name" value="TolC-like"/>
</dbReference>
<keyword evidence="4" id="KW-1134">Transmembrane beta strand</keyword>
<dbReference type="GO" id="GO:0009279">
    <property type="term" value="C:cell outer membrane"/>
    <property type="evidence" value="ECO:0007669"/>
    <property type="project" value="UniProtKB-SubCell"/>
</dbReference>
<comment type="caution">
    <text evidence="8">The sequence shown here is derived from an EMBL/GenBank/DDBJ whole genome shotgun (WGS) entry which is preliminary data.</text>
</comment>
<name>A0A3E1P0I1_9BACT</name>
<evidence type="ECO:0000313" key="8">
    <source>
        <dbReference type="EMBL" id="RFM33624.1"/>
    </source>
</evidence>
<dbReference type="EMBL" id="QTJV01000006">
    <property type="protein sequence ID" value="RFM33624.1"/>
    <property type="molecule type" value="Genomic_DNA"/>
</dbReference>
<evidence type="ECO:0000256" key="5">
    <source>
        <dbReference type="ARBA" id="ARBA00022692"/>
    </source>
</evidence>
<dbReference type="GO" id="GO:1990281">
    <property type="term" value="C:efflux pump complex"/>
    <property type="evidence" value="ECO:0007669"/>
    <property type="project" value="TreeGrafter"/>
</dbReference>
<evidence type="ECO:0000313" key="9">
    <source>
        <dbReference type="Proteomes" id="UP000261174"/>
    </source>
</evidence>
<evidence type="ECO:0000256" key="6">
    <source>
        <dbReference type="ARBA" id="ARBA00023136"/>
    </source>
</evidence>
<accession>A0A3E1P0I1</accession>
<keyword evidence="6" id="KW-0472">Membrane</keyword>